<dbReference type="InterPro" id="IPR044068">
    <property type="entry name" value="CB"/>
</dbReference>
<evidence type="ECO:0000256" key="4">
    <source>
        <dbReference type="ARBA" id="ARBA00023172"/>
    </source>
</evidence>
<accession>W0FM09</accession>
<dbReference type="InterPro" id="IPR004107">
    <property type="entry name" value="Integrase_SAM-like_N"/>
</dbReference>
<dbReference type="Gene3D" id="1.10.443.10">
    <property type="entry name" value="Intergrase catalytic core"/>
    <property type="match status" value="1"/>
</dbReference>
<feature type="domain" description="Tyr recombinase" evidence="6">
    <location>
        <begin position="166"/>
        <end position="368"/>
    </location>
</feature>
<dbReference type="GO" id="GO:0006310">
    <property type="term" value="P:DNA recombination"/>
    <property type="evidence" value="ECO:0007669"/>
    <property type="project" value="UniProtKB-KW"/>
</dbReference>
<dbReference type="AlphaFoldDB" id="W0FM09"/>
<feature type="domain" description="Core-binding (CB)" evidence="7">
    <location>
        <begin position="63"/>
        <end position="145"/>
    </location>
</feature>
<dbReference type="PROSITE" id="PS51900">
    <property type="entry name" value="CB"/>
    <property type="match status" value="1"/>
</dbReference>
<dbReference type="InterPro" id="IPR011010">
    <property type="entry name" value="DNA_brk_join_enz"/>
</dbReference>
<dbReference type="CDD" id="cd01189">
    <property type="entry name" value="INT_ICEBs1_C_like"/>
    <property type="match status" value="1"/>
</dbReference>
<reference evidence="8" key="1">
    <citation type="journal article" date="2013" name="PLoS ONE">
        <title>Metagenomic insights into the carbohydrate-active enzymes carried by the microorganisms adhering to solid digesta in the rumen of cows.</title>
        <authorList>
            <person name="Wang L."/>
            <person name="Hatem A."/>
            <person name="Catalyurek U.V."/>
            <person name="Morrison M."/>
            <person name="Yu Z."/>
        </authorList>
    </citation>
    <scope>NUCLEOTIDE SEQUENCE</scope>
</reference>
<dbReference type="EMBL" id="KC246859">
    <property type="protein sequence ID" value="AHF25933.1"/>
    <property type="molecule type" value="Genomic_DNA"/>
</dbReference>
<keyword evidence="2" id="KW-0229">DNA integration</keyword>
<dbReference type="PANTHER" id="PTHR30349:SF64">
    <property type="entry name" value="PROPHAGE INTEGRASE INTD-RELATED"/>
    <property type="match status" value="1"/>
</dbReference>
<keyword evidence="4" id="KW-0233">DNA recombination</keyword>
<dbReference type="Pfam" id="PF00589">
    <property type="entry name" value="Phage_integrase"/>
    <property type="match status" value="1"/>
</dbReference>
<evidence type="ECO:0000259" key="7">
    <source>
        <dbReference type="PROSITE" id="PS51900"/>
    </source>
</evidence>
<evidence type="ECO:0000313" key="8">
    <source>
        <dbReference type="EMBL" id="AHF25933.1"/>
    </source>
</evidence>
<dbReference type="SUPFAM" id="SSF56349">
    <property type="entry name" value="DNA breaking-rejoining enzymes"/>
    <property type="match status" value="1"/>
</dbReference>
<sequence length="377" mass="42288">MARKRANGEGTIRKRADGSWEARYCADGKRHSVYGRTQAEVRKKLTEVSVTIDHGDFREDSGLTLGQWLTMWHRDYLGNVKLGTADTYEMQIRVHIIPALGDVKLSALRTPMIQRLYNKKREEGLSPKSIKNIHGCLHKALDVAVRIGYLSKNPSSNCILPRIEQAEIHPLDTPELSKLLAFLKGHEHEALIVTAIFTGLRSGELLGLTWDSVDFENGLIRVTKQLAQPRKKGEVFRFATPKNSKPRTIAPAPTVFQVLKKHKEEQEAQRIALGPAWNDGGFPNLVFTHPDGSHLSQPTAWKILHKILVAAGIDAHRFHDLRHTYVVSSIMAGDDVKTIQQNAGHYSSAFTLDRYAHVTATMQKESANRMEKFIAGL</sequence>
<protein>
    <submittedName>
        <fullName evidence="8">Putative site-specific recombinase</fullName>
    </submittedName>
</protein>
<dbReference type="PROSITE" id="PS51898">
    <property type="entry name" value="TYR_RECOMBINASE"/>
    <property type="match status" value="1"/>
</dbReference>
<dbReference type="Gene3D" id="1.10.150.130">
    <property type="match status" value="1"/>
</dbReference>
<dbReference type="Pfam" id="PF14659">
    <property type="entry name" value="Phage_int_SAM_3"/>
    <property type="match status" value="1"/>
</dbReference>
<comment type="similarity">
    <text evidence="1">Belongs to the 'phage' integrase family.</text>
</comment>
<dbReference type="InterPro" id="IPR050090">
    <property type="entry name" value="Tyrosine_recombinase_XerCD"/>
</dbReference>
<dbReference type="GO" id="GO:0003677">
    <property type="term" value="F:DNA binding"/>
    <property type="evidence" value="ECO:0007669"/>
    <property type="project" value="UniProtKB-UniRule"/>
</dbReference>
<organism evidence="8">
    <name type="scientific">uncultured bacterium Contigcl_1542</name>
    <dbReference type="NCBI Taxonomy" id="1393651"/>
    <lineage>
        <taxon>Bacteria</taxon>
        <taxon>environmental samples</taxon>
    </lineage>
</organism>
<dbReference type="InterPro" id="IPR002104">
    <property type="entry name" value="Integrase_catalytic"/>
</dbReference>
<dbReference type="PANTHER" id="PTHR30349">
    <property type="entry name" value="PHAGE INTEGRASE-RELATED"/>
    <property type="match status" value="1"/>
</dbReference>
<keyword evidence="3 5" id="KW-0238">DNA-binding</keyword>
<evidence type="ECO:0000259" key="6">
    <source>
        <dbReference type="PROSITE" id="PS51898"/>
    </source>
</evidence>
<name>W0FM09_9BACT</name>
<evidence type="ECO:0000256" key="3">
    <source>
        <dbReference type="ARBA" id="ARBA00023125"/>
    </source>
</evidence>
<dbReference type="GO" id="GO:0015074">
    <property type="term" value="P:DNA integration"/>
    <property type="evidence" value="ECO:0007669"/>
    <property type="project" value="UniProtKB-KW"/>
</dbReference>
<evidence type="ECO:0000256" key="5">
    <source>
        <dbReference type="PROSITE-ProRule" id="PRU01248"/>
    </source>
</evidence>
<dbReference type="InterPro" id="IPR010998">
    <property type="entry name" value="Integrase_recombinase_N"/>
</dbReference>
<proteinExistence type="inferred from homology"/>
<dbReference type="InterPro" id="IPR013762">
    <property type="entry name" value="Integrase-like_cat_sf"/>
</dbReference>
<evidence type="ECO:0000256" key="1">
    <source>
        <dbReference type="ARBA" id="ARBA00008857"/>
    </source>
</evidence>
<evidence type="ECO:0000256" key="2">
    <source>
        <dbReference type="ARBA" id="ARBA00022908"/>
    </source>
</evidence>